<sequence>MIFPFLPKLITPVPVAAPQSMPHRMPPMPTPVASSTKSDSYCYRDANSSRVATSYATQRIIRCGGALDDDMANIIVAQLLYLDAIDPNKKIAYEHNIVDARTSPNFSILGVVMICGATRPPILFMYNRRNKKIHEASDGGTRGIKGNSHEVNKERACGGIEESKESGDQQVGSTVS</sequence>
<feature type="compositionally biased region" description="Basic and acidic residues" evidence="1">
    <location>
        <begin position="147"/>
        <end position="167"/>
    </location>
</feature>
<protein>
    <submittedName>
        <fullName evidence="2">Uncharacterized protein</fullName>
    </submittedName>
</protein>
<dbReference type="InterPro" id="IPR023562">
    <property type="entry name" value="ClpP/TepA"/>
</dbReference>
<name>A0A1S3BPQ7_CUCME</name>
<dbReference type="EnsemblPlants" id="MELO3C014880.2.1">
    <property type="protein sequence ID" value="MELO3C014880.2.1"/>
    <property type="gene ID" value="MELO3C014880.2"/>
</dbReference>
<evidence type="ECO:0000313" key="2">
    <source>
        <dbReference type="EnsemblPlants" id="MELO3C014880.2.1"/>
    </source>
</evidence>
<dbReference type="Gramene" id="MELO3C014880.2.1">
    <property type="protein sequence ID" value="MELO3C014880.2.1"/>
    <property type="gene ID" value="MELO3C014880.2"/>
</dbReference>
<proteinExistence type="predicted"/>
<dbReference type="Pfam" id="PF00574">
    <property type="entry name" value="CLP_protease"/>
    <property type="match status" value="1"/>
</dbReference>
<gene>
    <name evidence="2" type="primary">103491874</name>
</gene>
<dbReference type="AlphaFoldDB" id="A0A1S3BPQ7"/>
<dbReference type="eggNOG" id="KOG0840">
    <property type="taxonomic scope" value="Eukaryota"/>
</dbReference>
<feature type="region of interest" description="Disordered" evidence="1">
    <location>
        <begin position="135"/>
        <end position="176"/>
    </location>
</feature>
<dbReference type="Gene3D" id="3.90.226.10">
    <property type="entry name" value="2-enoyl-CoA Hydratase, Chain A, domain 1"/>
    <property type="match status" value="1"/>
</dbReference>
<accession>A0A1S3BPQ7</accession>
<organism evidence="2">
    <name type="scientific">Cucumis melo</name>
    <name type="common">Muskmelon</name>
    <dbReference type="NCBI Taxonomy" id="3656"/>
    <lineage>
        <taxon>Eukaryota</taxon>
        <taxon>Viridiplantae</taxon>
        <taxon>Streptophyta</taxon>
        <taxon>Embryophyta</taxon>
        <taxon>Tracheophyta</taxon>
        <taxon>Spermatophyta</taxon>
        <taxon>Magnoliopsida</taxon>
        <taxon>eudicotyledons</taxon>
        <taxon>Gunneridae</taxon>
        <taxon>Pentapetalae</taxon>
        <taxon>rosids</taxon>
        <taxon>fabids</taxon>
        <taxon>Cucurbitales</taxon>
        <taxon>Cucurbitaceae</taxon>
        <taxon>Benincaseae</taxon>
        <taxon>Cucumis</taxon>
    </lineage>
</organism>
<reference evidence="2" key="1">
    <citation type="submission" date="2023-03" db="UniProtKB">
        <authorList>
            <consortium name="EnsemblPlants"/>
        </authorList>
    </citation>
    <scope>IDENTIFICATION</scope>
</reference>
<evidence type="ECO:0000256" key="1">
    <source>
        <dbReference type="SAM" id="MobiDB-lite"/>
    </source>
</evidence>